<name>A0A9N8UVQ2_9GLOM</name>
<evidence type="ECO:0000313" key="1">
    <source>
        <dbReference type="EMBL" id="CAG8433428.1"/>
    </source>
</evidence>
<dbReference type="AlphaFoldDB" id="A0A9N8UVQ2"/>
<comment type="caution">
    <text evidence="1">The sequence shown here is derived from an EMBL/GenBank/DDBJ whole genome shotgun (WGS) entry which is preliminary data.</text>
</comment>
<sequence length="524" mass="60811">MPVPILPDDCIVNILEQLEYDKSTLYRCLFVNRFWCIYAVRLLWHRPFSSSHRDKHYMIIKTYLSFFNESEQKSLIPFNITVDYQIQQSPPLFPYAKYLEEFSDLDFGLSIEVFLSNSDGQSNWSDRRVDAILISLWRMLMRHCVKIKSMKIRPSLFLYGFDGPDIESIMHTKSAFDHLREFDFYVDEYYDGTFSRTIDLIQKLPSLCSGIKKMSICLEEDPAYEIEFEEEACWIAEIIEAQHNIVDFKFSASKNMRTVNIVSSALVKNVNRLTSLSFIGINFNGISLKLLSNLQCLERLVFSICSGLTQTHVHSFPQTLKLQELRLDRNEWVNEVDVGLIQKCKSLSKIVINNLTTEKIAAARNSTNIKDVTVEMKSVNFLEEFFKWIRQYKMLVKLHIKNSYFKGGGQFITKLGEILPPSLVYLGLVCEVIEPEELSEFFRECNAPLETLIIALDPLGYEHLSVIESFVTTSYTLRLLSLSNRSDSEIWGPRELAVIERIKQHGVEMFDYVSYNYCLAGCFL</sequence>
<evidence type="ECO:0000313" key="2">
    <source>
        <dbReference type="Proteomes" id="UP000789706"/>
    </source>
</evidence>
<dbReference type="InterPro" id="IPR032675">
    <property type="entry name" value="LRR_dom_sf"/>
</dbReference>
<reference evidence="1" key="1">
    <citation type="submission" date="2021-06" db="EMBL/GenBank/DDBJ databases">
        <authorList>
            <person name="Kallberg Y."/>
            <person name="Tangrot J."/>
            <person name="Rosling A."/>
        </authorList>
    </citation>
    <scope>NUCLEOTIDE SEQUENCE</scope>
    <source>
        <strain evidence="1">AZ414A</strain>
    </source>
</reference>
<accession>A0A9N8UVQ2</accession>
<dbReference type="EMBL" id="CAJVPK010000015">
    <property type="protein sequence ID" value="CAG8433428.1"/>
    <property type="molecule type" value="Genomic_DNA"/>
</dbReference>
<protein>
    <submittedName>
        <fullName evidence="1">1774_t:CDS:1</fullName>
    </submittedName>
</protein>
<dbReference type="SUPFAM" id="SSF52047">
    <property type="entry name" value="RNI-like"/>
    <property type="match status" value="1"/>
</dbReference>
<dbReference type="Gene3D" id="3.80.10.10">
    <property type="entry name" value="Ribonuclease Inhibitor"/>
    <property type="match status" value="1"/>
</dbReference>
<organism evidence="1 2">
    <name type="scientific">Diversispora eburnea</name>
    <dbReference type="NCBI Taxonomy" id="1213867"/>
    <lineage>
        <taxon>Eukaryota</taxon>
        <taxon>Fungi</taxon>
        <taxon>Fungi incertae sedis</taxon>
        <taxon>Mucoromycota</taxon>
        <taxon>Glomeromycotina</taxon>
        <taxon>Glomeromycetes</taxon>
        <taxon>Diversisporales</taxon>
        <taxon>Diversisporaceae</taxon>
        <taxon>Diversispora</taxon>
    </lineage>
</organism>
<keyword evidence="2" id="KW-1185">Reference proteome</keyword>
<proteinExistence type="predicted"/>
<dbReference type="Proteomes" id="UP000789706">
    <property type="component" value="Unassembled WGS sequence"/>
</dbReference>
<gene>
    <name evidence="1" type="ORF">DEBURN_LOCUS453</name>
</gene>
<dbReference type="OrthoDB" id="2351154at2759"/>